<dbReference type="RefSeq" id="WP_193678720.1">
    <property type="nucleotide sequence ID" value="NZ_JADDIV010000006.1"/>
</dbReference>
<keyword evidence="3" id="KW-1185">Reference proteome</keyword>
<dbReference type="Proteomes" id="UP000806285">
    <property type="component" value="Unassembled WGS sequence"/>
</dbReference>
<name>A0ABR9SA00_9BURK</name>
<evidence type="ECO:0008006" key="4">
    <source>
        <dbReference type="Google" id="ProtNLM"/>
    </source>
</evidence>
<reference evidence="2 3" key="1">
    <citation type="submission" date="2020-10" db="EMBL/GenBank/DDBJ databases">
        <title>Ramlibacter sp. HM2 16S ribosomal RNA gene Genome sequencing and assembly.</title>
        <authorList>
            <person name="Kang M."/>
        </authorList>
    </citation>
    <scope>NUCLEOTIDE SEQUENCE [LARGE SCALE GENOMIC DNA]</scope>
    <source>
        <strain evidence="2 3">HM2</strain>
    </source>
</reference>
<proteinExistence type="predicted"/>
<organism evidence="2 3">
    <name type="scientific">Ramlibacter pallidus</name>
    <dbReference type="NCBI Taxonomy" id="2780087"/>
    <lineage>
        <taxon>Bacteria</taxon>
        <taxon>Pseudomonadati</taxon>
        <taxon>Pseudomonadota</taxon>
        <taxon>Betaproteobacteria</taxon>
        <taxon>Burkholderiales</taxon>
        <taxon>Comamonadaceae</taxon>
        <taxon>Ramlibacter</taxon>
    </lineage>
</organism>
<sequence>MHRWLLVVLVLLLPLRGLAGGVLAGQMLEQHLAVAGTAAAVHAAPSDCEGHRAAPADEGAPATPDTGSCASCQVCSAAALAPTVDLLAGPPLRQGAPEREVHGHASTEPELAFKPPRA</sequence>
<evidence type="ECO:0000256" key="1">
    <source>
        <dbReference type="SAM" id="MobiDB-lite"/>
    </source>
</evidence>
<feature type="compositionally biased region" description="Basic and acidic residues" evidence="1">
    <location>
        <begin position="96"/>
        <end position="107"/>
    </location>
</feature>
<gene>
    <name evidence="2" type="ORF">IM787_21255</name>
</gene>
<feature type="region of interest" description="Disordered" evidence="1">
    <location>
        <begin position="88"/>
        <end position="118"/>
    </location>
</feature>
<evidence type="ECO:0000313" key="2">
    <source>
        <dbReference type="EMBL" id="MBE7370102.1"/>
    </source>
</evidence>
<accession>A0ABR9SA00</accession>
<feature type="region of interest" description="Disordered" evidence="1">
    <location>
        <begin position="46"/>
        <end position="67"/>
    </location>
</feature>
<protein>
    <recommendedName>
        <fullName evidence="4">DUF2946 domain-containing protein</fullName>
    </recommendedName>
</protein>
<comment type="caution">
    <text evidence="2">The sequence shown here is derived from an EMBL/GenBank/DDBJ whole genome shotgun (WGS) entry which is preliminary data.</text>
</comment>
<dbReference type="EMBL" id="JADDIV010000006">
    <property type="protein sequence ID" value="MBE7370102.1"/>
    <property type="molecule type" value="Genomic_DNA"/>
</dbReference>
<evidence type="ECO:0000313" key="3">
    <source>
        <dbReference type="Proteomes" id="UP000806285"/>
    </source>
</evidence>